<keyword evidence="7" id="KW-1185">Reference proteome</keyword>
<evidence type="ECO:0000256" key="3">
    <source>
        <dbReference type="ARBA" id="ARBA00022723"/>
    </source>
</evidence>
<keyword evidence="3" id="KW-0479">Metal-binding</keyword>
<evidence type="ECO:0000256" key="5">
    <source>
        <dbReference type="ARBA" id="ARBA00023052"/>
    </source>
</evidence>
<comment type="caution">
    <text evidence="6">The sequence shown here is derived from an EMBL/GenBank/DDBJ whole genome shotgun (WGS) entry which is preliminary data.</text>
</comment>
<sequence length="159" mass="18456">MRSYTSTSIILHISLKGIVVLRAQLPMLKWPNLCAKLSFKDYSSAGYFLPLETEEVIVLLDSMSIVNELAIGNVLMRDFLAALAKILKHNLTSYESYHNLYILQEQSVKCELNEATRVNVVFHHFQMIFLDNIIVTPEIRYSWFSCQKFKVCHEYECDI</sequence>
<name>A0A9Q1QVD1_9SOLA</name>
<evidence type="ECO:0000313" key="6">
    <source>
        <dbReference type="EMBL" id="KAJ8529029.1"/>
    </source>
</evidence>
<evidence type="ECO:0000256" key="1">
    <source>
        <dbReference type="ARBA" id="ARBA00001964"/>
    </source>
</evidence>
<dbReference type="GO" id="GO:0000949">
    <property type="term" value="P:aromatic amino acid family catabolic process to alcohol via Ehrlich pathway"/>
    <property type="evidence" value="ECO:0007669"/>
    <property type="project" value="TreeGrafter"/>
</dbReference>
<organism evidence="6 7">
    <name type="scientific">Anisodus acutangulus</name>
    <dbReference type="NCBI Taxonomy" id="402998"/>
    <lineage>
        <taxon>Eukaryota</taxon>
        <taxon>Viridiplantae</taxon>
        <taxon>Streptophyta</taxon>
        <taxon>Embryophyta</taxon>
        <taxon>Tracheophyta</taxon>
        <taxon>Spermatophyta</taxon>
        <taxon>Magnoliopsida</taxon>
        <taxon>eudicotyledons</taxon>
        <taxon>Gunneridae</taxon>
        <taxon>Pentapetalae</taxon>
        <taxon>asterids</taxon>
        <taxon>lamiids</taxon>
        <taxon>Solanales</taxon>
        <taxon>Solanaceae</taxon>
        <taxon>Solanoideae</taxon>
        <taxon>Hyoscyameae</taxon>
        <taxon>Anisodus</taxon>
    </lineage>
</organism>
<dbReference type="EMBL" id="JAJAGQ010000022">
    <property type="protein sequence ID" value="KAJ8529029.1"/>
    <property type="molecule type" value="Genomic_DNA"/>
</dbReference>
<dbReference type="PANTHER" id="PTHR43452:SF6">
    <property type="entry name" value="PYRUVATE DECARBOXYLASE 2"/>
    <property type="match status" value="1"/>
</dbReference>
<reference evidence="7" key="1">
    <citation type="journal article" date="2023" name="Proc. Natl. Acad. Sci. U.S.A.">
        <title>Genomic and structural basis for evolution of tropane alkaloid biosynthesis.</title>
        <authorList>
            <person name="Wanga Y.-J."/>
            <person name="Taina T."/>
            <person name="Yua J.-Y."/>
            <person name="Lia J."/>
            <person name="Xua B."/>
            <person name="Chenc J."/>
            <person name="D'Auriad J.C."/>
            <person name="Huanga J.-P."/>
            <person name="Huanga S.-X."/>
        </authorList>
    </citation>
    <scope>NUCLEOTIDE SEQUENCE [LARGE SCALE GENOMIC DNA]</scope>
    <source>
        <strain evidence="7">cv. KIB-2019</strain>
    </source>
</reference>
<dbReference type="AlphaFoldDB" id="A0A9Q1QVD1"/>
<dbReference type="Proteomes" id="UP001152561">
    <property type="component" value="Unassembled WGS sequence"/>
</dbReference>
<keyword evidence="4" id="KW-0460">Magnesium</keyword>
<evidence type="ECO:0000256" key="2">
    <source>
        <dbReference type="ARBA" id="ARBA00007812"/>
    </source>
</evidence>
<dbReference type="OrthoDB" id="3970464at2759"/>
<accession>A0A9Q1QVD1</accession>
<proteinExistence type="inferred from homology"/>
<gene>
    <name evidence="6" type="ORF">K7X08_035864</name>
</gene>
<dbReference type="PANTHER" id="PTHR43452">
    <property type="entry name" value="PYRUVATE DECARBOXYLASE"/>
    <property type="match status" value="1"/>
</dbReference>
<evidence type="ECO:0000313" key="7">
    <source>
        <dbReference type="Proteomes" id="UP001152561"/>
    </source>
</evidence>
<dbReference type="GO" id="GO:0004737">
    <property type="term" value="F:pyruvate decarboxylase activity"/>
    <property type="evidence" value="ECO:0007669"/>
    <property type="project" value="TreeGrafter"/>
</dbReference>
<comment type="cofactor">
    <cofactor evidence="1">
        <name>thiamine diphosphate</name>
        <dbReference type="ChEBI" id="CHEBI:58937"/>
    </cofactor>
</comment>
<dbReference type="InterPro" id="IPR012110">
    <property type="entry name" value="PDC/IPDC-like"/>
</dbReference>
<evidence type="ECO:0000256" key="4">
    <source>
        <dbReference type="ARBA" id="ARBA00022842"/>
    </source>
</evidence>
<keyword evidence="5" id="KW-0786">Thiamine pyrophosphate</keyword>
<protein>
    <submittedName>
        <fullName evidence="6">Uncharacterized protein</fullName>
    </submittedName>
</protein>
<comment type="similarity">
    <text evidence="2">Belongs to the TPP enzyme family.</text>
</comment>
<dbReference type="GO" id="GO:0005829">
    <property type="term" value="C:cytosol"/>
    <property type="evidence" value="ECO:0007669"/>
    <property type="project" value="TreeGrafter"/>
</dbReference>
<dbReference type="GO" id="GO:0046872">
    <property type="term" value="F:metal ion binding"/>
    <property type="evidence" value="ECO:0007669"/>
    <property type="project" value="UniProtKB-KW"/>
</dbReference>